<reference evidence="1" key="1">
    <citation type="journal article" date="2025" name="Int. J. Syst. Evol. Microbiol.">
        <title>Streptomyces citrinus sp. nov., with yellow diffusible pigment.</title>
        <authorList>
            <person name="He Y."/>
            <person name="Yang E."/>
            <person name="Xu J."/>
            <person name="Sun Y."/>
            <person name="Sun L."/>
        </authorList>
    </citation>
    <scope>NUCLEOTIDE SEQUENCE</scope>
    <source>
        <strain evidence="1">Q6</strain>
    </source>
</reference>
<protein>
    <submittedName>
        <fullName evidence="1">Uncharacterized protein</fullName>
    </submittedName>
</protein>
<name>A0ACD5AKB5_9ACTN</name>
<accession>A0ACD5AKB5</accession>
<evidence type="ECO:0000313" key="2">
    <source>
        <dbReference type="Proteomes" id="UP001432251"/>
    </source>
</evidence>
<gene>
    <name evidence="1" type="ORF">V2W30_31975</name>
</gene>
<dbReference type="Proteomes" id="UP001432251">
    <property type="component" value="Chromosome"/>
</dbReference>
<proteinExistence type="predicted"/>
<keyword evidence="2" id="KW-1185">Reference proteome</keyword>
<sequence length="81" mass="8665">MDRDGNPDDRRGRRPQRLLEVVGGLALFQGVLGIVRACTGWSGWGPVGFVGLLDGREVYGSIALVVLAIALFAAAEGRRSR</sequence>
<organism evidence="1 2">
    <name type="scientific">Streptomyces citrinus</name>
    <dbReference type="NCBI Taxonomy" id="3118173"/>
    <lineage>
        <taxon>Bacteria</taxon>
        <taxon>Bacillati</taxon>
        <taxon>Actinomycetota</taxon>
        <taxon>Actinomycetes</taxon>
        <taxon>Kitasatosporales</taxon>
        <taxon>Streptomycetaceae</taxon>
        <taxon>Streptomyces</taxon>
    </lineage>
</organism>
<dbReference type="EMBL" id="CP146022">
    <property type="protein sequence ID" value="WWQ67495.1"/>
    <property type="molecule type" value="Genomic_DNA"/>
</dbReference>
<evidence type="ECO:0000313" key="1">
    <source>
        <dbReference type="EMBL" id="WWQ67495.1"/>
    </source>
</evidence>